<dbReference type="GO" id="GO:0016746">
    <property type="term" value="F:acyltransferase activity"/>
    <property type="evidence" value="ECO:0007669"/>
    <property type="project" value="UniProtKB-KW"/>
</dbReference>
<dbReference type="Pfam" id="PF01515">
    <property type="entry name" value="PTA_PTB"/>
    <property type="match status" value="2"/>
</dbReference>
<comment type="caution">
    <text evidence="5">The sequence shown here is derived from an EMBL/GenBank/DDBJ whole genome shotgun (WGS) entry which is preliminary data.</text>
</comment>
<evidence type="ECO:0000259" key="4">
    <source>
        <dbReference type="Pfam" id="PF01515"/>
    </source>
</evidence>
<evidence type="ECO:0000256" key="2">
    <source>
        <dbReference type="ARBA" id="ARBA00022679"/>
    </source>
</evidence>
<name>A0A9C9EMP8_UNCW3</name>
<organism evidence="5 6">
    <name type="scientific">candidate division WOR-3 bacterium</name>
    <dbReference type="NCBI Taxonomy" id="2052148"/>
    <lineage>
        <taxon>Bacteria</taxon>
        <taxon>Bacteria division WOR-3</taxon>
    </lineage>
</organism>
<comment type="similarity">
    <text evidence="1">Belongs to the phosphate acetyltransferase and butyryltransferase family.</text>
</comment>
<feature type="domain" description="Phosphate acetyl/butaryl transferase" evidence="4">
    <location>
        <begin position="89"/>
        <end position="291"/>
    </location>
</feature>
<accession>A0A9C9EMP8</accession>
<reference evidence="5" key="1">
    <citation type="journal article" date="2020" name="mSystems">
        <title>Genome- and Community-Level Interaction Insights into Carbon Utilization and Element Cycling Functions of Hydrothermarchaeota in Hydrothermal Sediment.</title>
        <authorList>
            <person name="Zhou Z."/>
            <person name="Liu Y."/>
            <person name="Xu W."/>
            <person name="Pan J."/>
            <person name="Luo Z.H."/>
            <person name="Li M."/>
        </authorList>
    </citation>
    <scope>NUCLEOTIDE SEQUENCE</scope>
    <source>
        <strain evidence="5">HyVt-388</strain>
    </source>
</reference>
<evidence type="ECO:0000313" key="5">
    <source>
        <dbReference type="EMBL" id="HEC78815.1"/>
    </source>
</evidence>
<dbReference type="SUPFAM" id="SSF53659">
    <property type="entry name" value="Isocitrate/Isopropylmalate dehydrogenase-like"/>
    <property type="match status" value="1"/>
</dbReference>
<dbReference type="Gene3D" id="3.40.718.10">
    <property type="entry name" value="Isopropylmalate Dehydrogenase"/>
    <property type="match status" value="1"/>
</dbReference>
<dbReference type="Proteomes" id="UP000885826">
    <property type="component" value="Unassembled WGS sequence"/>
</dbReference>
<evidence type="ECO:0000256" key="1">
    <source>
        <dbReference type="ARBA" id="ARBA00005656"/>
    </source>
</evidence>
<sequence length="303" mass="32723">MKSFKELIELAKKRGKKRCVVVAAADRPVLEGVKMALELNLIKPVLIGDREAILKTAEQTGIDLKETEIKDIKDPQKALEESIREVKEKGDFLMKGMISSSLFLKGVLNKEWGLRTGNILSHIAVLEIPGYHKLVFMSDGGMNPKLNLELRISIIKNAVKVLKSLGINRPGVALVAASETVHPDMPETTDAVKIVEMNKAGQIEGCIIEGPFGFDVAISKEAAHHKKIDSIIAGDIDFILMPNISSGNIWAKGLIFFAGAKAAGMVAGAARPVIMLSRTDKPETKLNSIALGVAIAEDTKDPG</sequence>
<proteinExistence type="inferred from homology"/>
<dbReference type="InterPro" id="IPR050500">
    <property type="entry name" value="Phos_Acetyltrans/Butyryltrans"/>
</dbReference>
<dbReference type="InterPro" id="IPR002505">
    <property type="entry name" value="PTA_PTB"/>
</dbReference>
<evidence type="ECO:0000313" key="6">
    <source>
        <dbReference type="Proteomes" id="UP000885826"/>
    </source>
</evidence>
<dbReference type="PIRSF" id="PIRSF000428">
    <property type="entry name" value="P_Ac_trans"/>
    <property type="match status" value="1"/>
</dbReference>
<protein>
    <submittedName>
        <fullName evidence="5">Phosphate butyryltransferase</fullName>
    </submittedName>
</protein>
<keyword evidence="2" id="KW-0808">Transferase</keyword>
<dbReference type="InterPro" id="IPR012147">
    <property type="entry name" value="P_Ac_Bu_trans"/>
</dbReference>
<gene>
    <name evidence="5" type="ORF">ENI34_06695</name>
</gene>
<dbReference type="EMBL" id="DRIG01000072">
    <property type="protein sequence ID" value="HEC78815.1"/>
    <property type="molecule type" value="Genomic_DNA"/>
</dbReference>
<dbReference type="PANTHER" id="PTHR43356:SF2">
    <property type="entry name" value="PHOSPHATE ACETYLTRANSFERASE"/>
    <property type="match status" value="1"/>
</dbReference>
<evidence type="ECO:0000256" key="3">
    <source>
        <dbReference type="ARBA" id="ARBA00023315"/>
    </source>
</evidence>
<dbReference type="AlphaFoldDB" id="A0A9C9EMP8"/>
<feature type="domain" description="Phosphate acetyl/butaryl transferase" evidence="4">
    <location>
        <begin position="5"/>
        <end position="86"/>
    </location>
</feature>
<dbReference type="PANTHER" id="PTHR43356">
    <property type="entry name" value="PHOSPHATE ACETYLTRANSFERASE"/>
    <property type="match status" value="1"/>
</dbReference>
<keyword evidence="3" id="KW-0012">Acyltransferase</keyword>